<keyword evidence="1" id="KW-1133">Transmembrane helix</keyword>
<evidence type="ECO:0000313" key="3">
    <source>
        <dbReference type="Proteomes" id="UP000732378"/>
    </source>
</evidence>
<comment type="caution">
    <text evidence="2">The sequence shown here is derived from an EMBL/GenBank/DDBJ whole genome shotgun (WGS) entry which is preliminary data.</text>
</comment>
<evidence type="ECO:0000313" key="2">
    <source>
        <dbReference type="EMBL" id="MBM7507410.1"/>
    </source>
</evidence>
<dbReference type="GO" id="GO:0043831">
    <property type="term" value="F:thiosulfate dehydrogenase (quinone) activity"/>
    <property type="evidence" value="ECO:0007669"/>
    <property type="project" value="UniProtKB-EC"/>
</dbReference>
<reference evidence="2 3" key="1">
    <citation type="submission" date="2021-01" db="EMBL/GenBank/DDBJ databases">
        <title>Sequencing the genomes of 1000 actinobacteria strains.</title>
        <authorList>
            <person name="Klenk H.-P."/>
        </authorList>
    </citation>
    <scope>NUCLEOTIDE SEQUENCE [LARGE SCALE GENOMIC DNA]</scope>
    <source>
        <strain evidence="2 3">DSM 18239</strain>
    </source>
</reference>
<feature type="transmembrane region" description="Helical" evidence="1">
    <location>
        <begin position="29"/>
        <end position="50"/>
    </location>
</feature>
<protein>
    <submittedName>
        <fullName evidence="2">Thiosulfate dehydrogenase [quinone] large subunit</fullName>
        <ecNumber evidence="2">1.8.5.2</ecNumber>
    </submittedName>
</protein>
<sequence>MSTIQHGHPQPGADRVAQAAPAAASGGPVAARALALLRIGFGLTFLWAFLDKLLALGFATGRGPEGQVDRFGDAAWVNGGSPTEGFLTFGADGPFADFYQGIAGAVWADVLFMLGLLGIGVALTLGVGMRLAAASGALLYVLMWSVALPPANNPVLDDHLLGGLTLVVLAAFHAGDTWGLGRRWREVLLVRRLPVLR</sequence>
<keyword evidence="2" id="KW-0560">Oxidoreductase</keyword>
<accession>A0ABS2M8C4</accession>
<name>A0ABS2M8C4_9ACTN</name>
<dbReference type="RefSeq" id="WP_193668957.1">
    <property type="nucleotide sequence ID" value="NZ_CAXICV010000123.1"/>
</dbReference>
<feature type="transmembrane region" description="Helical" evidence="1">
    <location>
        <begin position="131"/>
        <end position="148"/>
    </location>
</feature>
<keyword evidence="3" id="KW-1185">Reference proteome</keyword>
<keyword evidence="1" id="KW-0812">Transmembrane</keyword>
<proteinExistence type="predicted"/>
<feature type="transmembrane region" description="Helical" evidence="1">
    <location>
        <begin position="102"/>
        <end position="124"/>
    </location>
</feature>
<feature type="transmembrane region" description="Helical" evidence="1">
    <location>
        <begin position="160"/>
        <end position="181"/>
    </location>
</feature>
<keyword evidence="1" id="KW-0472">Membrane</keyword>
<evidence type="ECO:0000256" key="1">
    <source>
        <dbReference type="SAM" id="Phobius"/>
    </source>
</evidence>
<dbReference type="Proteomes" id="UP000732378">
    <property type="component" value="Unassembled WGS sequence"/>
</dbReference>
<dbReference type="EC" id="1.8.5.2" evidence="2"/>
<organism evidence="2 3">
    <name type="scientific">Nocardioides salarius</name>
    <dbReference type="NCBI Taxonomy" id="374513"/>
    <lineage>
        <taxon>Bacteria</taxon>
        <taxon>Bacillati</taxon>
        <taxon>Actinomycetota</taxon>
        <taxon>Actinomycetes</taxon>
        <taxon>Propionibacteriales</taxon>
        <taxon>Nocardioidaceae</taxon>
        <taxon>Nocardioides</taxon>
    </lineage>
</organism>
<gene>
    <name evidence="2" type="ORF">JOE61_001224</name>
</gene>
<dbReference type="EMBL" id="JAFBBZ010000001">
    <property type="protein sequence ID" value="MBM7507410.1"/>
    <property type="molecule type" value="Genomic_DNA"/>
</dbReference>